<dbReference type="Pfam" id="PF10186">
    <property type="entry name" value="ATG14"/>
    <property type="match status" value="1"/>
</dbReference>
<dbReference type="InterPro" id="IPR018791">
    <property type="entry name" value="UV_resistance/autophagy_Atg14"/>
</dbReference>
<dbReference type="PANTHER" id="PTHR15157">
    <property type="entry name" value="UV RADIATION RESISTANCE-ASSOCIATED GENE PROTEIN"/>
    <property type="match status" value="1"/>
</dbReference>
<evidence type="ECO:0008006" key="5">
    <source>
        <dbReference type="Google" id="ProtNLM"/>
    </source>
</evidence>
<feature type="compositionally biased region" description="Polar residues" evidence="2">
    <location>
        <begin position="562"/>
        <end position="588"/>
    </location>
</feature>
<keyword evidence="4" id="KW-1185">Reference proteome</keyword>
<feature type="region of interest" description="Disordered" evidence="2">
    <location>
        <begin position="531"/>
        <end position="588"/>
    </location>
</feature>
<dbReference type="PANTHER" id="PTHR15157:SF5">
    <property type="entry name" value="UV RADIATION RESISTANCE-ASSOCIATED GENE PROTEIN"/>
    <property type="match status" value="1"/>
</dbReference>
<dbReference type="Proteomes" id="UP001367676">
    <property type="component" value="Unassembled WGS sequence"/>
</dbReference>
<evidence type="ECO:0000313" key="4">
    <source>
        <dbReference type="Proteomes" id="UP001367676"/>
    </source>
</evidence>
<evidence type="ECO:0000256" key="1">
    <source>
        <dbReference type="ARBA" id="ARBA00023054"/>
    </source>
</evidence>
<dbReference type="GO" id="GO:0000323">
    <property type="term" value="C:lytic vacuole"/>
    <property type="evidence" value="ECO:0007669"/>
    <property type="project" value="TreeGrafter"/>
</dbReference>
<proteinExistence type="predicted"/>
<dbReference type="AlphaFoldDB" id="A0AAN9Y053"/>
<dbReference type="EMBL" id="JBBCAQ010000036">
    <property type="protein sequence ID" value="KAK7575835.1"/>
    <property type="molecule type" value="Genomic_DNA"/>
</dbReference>
<dbReference type="GO" id="GO:0035493">
    <property type="term" value="P:SNARE complex assembly"/>
    <property type="evidence" value="ECO:0007669"/>
    <property type="project" value="TreeGrafter"/>
</dbReference>
<dbReference type="GO" id="GO:0005768">
    <property type="term" value="C:endosome"/>
    <property type="evidence" value="ECO:0007669"/>
    <property type="project" value="TreeGrafter"/>
</dbReference>
<protein>
    <recommendedName>
        <fullName evidence="5">UV radiation resistance-associated gene protein</fullName>
    </recommendedName>
</protein>
<organism evidence="3 4">
    <name type="scientific">Parthenolecanium corni</name>
    <dbReference type="NCBI Taxonomy" id="536013"/>
    <lineage>
        <taxon>Eukaryota</taxon>
        <taxon>Metazoa</taxon>
        <taxon>Ecdysozoa</taxon>
        <taxon>Arthropoda</taxon>
        <taxon>Hexapoda</taxon>
        <taxon>Insecta</taxon>
        <taxon>Pterygota</taxon>
        <taxon>Neoptera</taxon>
        <taxon>Paraneoptera</taxon>
        <taxon>Hemiptera</taxon>
        <taxon>Sternorrhyncha</taxon>
        <taxon>Coccoidea</taxon>
        <taxon>Coccidae</taxon>
        <taxon>Parthenolecanium</taxon>
    </lineage>
</organism>
<evidence type="ECO:0000256" key="2">
    <source>
        <dbReference type="SAM" id="MobiDB-lite"/>
    </source>
</evidence>
<name>A0AAN9Y053_9HEMI</name>
<dbReference type="GO" id="GO:0000149">
    <property type="term" value="F:SNARE binding"/>
    <property type="evidence" value="ECO:0007669"/>
    <property type="project" value="TreeGrafter"/>
</dbReference>
<keyword evidence="1" id="KW-0175">Coiled coil</keyword>
<evidence type="ECO:0000313" key="3">
    <source>
        <dbReference type="EMBL" id="KAK7575835.1"/>
    </source>
</evidence>
<sequence length="588" mass="67735">MSTLMLQHSAVRWKEWLPLVTQQQRFRNLIQIIGYNIGLEEDRNTKYLEDISYYYTLHFSTMSAPFYTSEKISKEHPKWSEINFKDIQPSFGSAKGIVVRVWRHSANEDTAVTVWGVYFSGLSYIGPHILPQEGLTFAKNTLIFYMHGGYFTSTECLLNDEPMLARITVISLNQNDVRKSYTVESLSRLHSIQRSVKEGTEESVVLHNKILKGEFLQDKSLKEASPFLRKLMSRSKPTKVSHDQIMEVKKNIENKKFQVQLLQEQKSHKLLELKKRKAYRNSLTEKNKEEDLKIKNSHDTLQEDFEYIKSLKKNLIESKDDLVCFKSKYTYREKKLIAELAHIYPIESKDSKYTICGVHLPNSEDFVGVNETSLNVALGFTAHLVEMLSLIIDIPLRYPVIHLGSRSKIVDHIADKIPDKDREFPLFNRSKDKLQFNYAVYLLNKDVAQLRWYFGYNTTDLRATLPNLETLFNMHSMQKSDIRDNRFTSGSISKLSISRNSLQYGTLPSRFNLNKNEKLSYSLDRGLDQWNQRNEKDPSQNTSEPVGHCGGLSADSTDQDASESVNMKSVLSTVTQSTASDSQPSIDS</sequence>
<accession>A0AAN9Y053</accession>
<dbReference type="GO" id="GO:0032991">
    <property type="term" value="C:protein-containing complex"/>
    <property type="evidence" value="ECO:0007669"/>
    <property type="project" value="UniProtKB-ARBA"/>
</dbReference>
<comment type="caution">
    <text evidence="3">The sequence shown here is derived from an EMBL/GenBank/DDBJ whole genome shotgun (WGS) entry which is preliminary data.</text>
</comment>
<reference evidence="3 4" key="1">
    <citation type="submission" date="2024-03" db="EMBL/GenBank/DDBJ databases">
        <title>Adaptation during the transition from Ophiocordyceps entomopathogen to insect associate is accompanied by gene loss and intensified selection.</title>
        <authorList>
            <person name="Ward C.M."/>
            <person name="Onetto C.A."/>
            <person name="Borneman A.R."/>
        </authorList>
    </citation>
    <scope>NUCLEOTIDE SEQUENCE [LARGE SCALE GENOMIC DNA]</scope>
    <source>
        <strain evidence="3">AWRI1</strain>
        <tissue evidence="3">Single Adult Female</tissue>
    </source>
</reference>
<gene>
    <name evidence="3" type="ORF">V9T40_012121</name>
</gene>